<sequence precursor="true">MPNRPSRRLPGRRVPHLALTLGVLLGACSQPPTPPTSSAAAQLEAEVGGFSAQQVLDPRRGARVIQDEDANGGQALVLLGTGDEVRFTVPRALRAGRYDVRVRARGEQYDGAPIVALSRGGTPLGTATLDNDSYAMRNFGAVDVQPGQTLTVTYLNDAHGGPGQDRNAVVDYLTLTPHGAANVPPSVTLRTATNGDVPAGNVFEPNHHVTLEARADDEDGRVDRVDFYDGDTLVGSDRTAPYTFVLSTERDVGLETKYPRTLTARAVDNDGASTTSNDVTVVVGPSSRPTLQPLRAVNFGGSATLVDGVFYDASPAGVTTNGDASANAADASLVPPIMTPGREALVRSAVSRRGPLDVRVNVPNGTYRVYLYVLADDRARAVDVLAEGRAVAHYTPNTPGRWDKLGPWEVAVRDGALNLTGTGAGAERFAALEVWRLPQAGDVRPVVHFTPPGDPVSEYPAGQPIPLTADASDPDGRVDRVVYYAYSLTGAPVAKIGEATTAPYRVTWSGAPSGLYEVVAQAIDKTGVASNVEKKLVSVQ</sequence>
<gene>
    <name evidence="2" type="ordered locus">Deima_0162</name>
</gene>
<dbReference type="STRING" id="709986.Deima_0162"/>
<dbReference type="RefSeq" id="WP_013555331.1">
    <property type="nucleotide sequence ID" value="NC_014958.1"/>
</dbReference>
<dbReference type="Proteomes" id="UP000008635">
    <property type="component" value="Chromosome"/>
</dbReference>
<protein>
    <recommendedName>
        <fullName evidence="1">Carbohydrate binding module xylan-binding domain-containing protein</fullName>
    </recommendedName>
</protein>
<evidence type="ECO:0000313" key="2">
    <source>
        <dbReference type="EMBL" id="ADV65826.1"/>
    </source>
</evidence>
<organism evidence="2 3">
    <name type="scientific">Deinococcus maricopensis (strain DSM 21211 / LMG 22137 / NRRL B-23946 / LB-34)</name>
    <dbReference type="NCBI Taxonomy" id="709986"/>
    <lineage>
        <taxon>Bacteria</taxon>
        <taxon>Thermotogati</taxon>
        <taxon>Deinococcota</taxon>
        <taxon>Deinococci</taxon>
        <taxon>Deinococcales</taxon>
        <taxon>Deinococcaceae</taxon>
        <taxon>Deinococcus</taxon>
    </lineage>
</organism>
<feature type="domain" description="Carbohydrate binding module xylan-binding" evidence="1">
    <location>
        <begin position="99"/>
        <end position="188"/>
    </location>
</feature>
<dbReference type="PROSITE" id="PS51257">
    <property type="entry name" value="PROKAR_LIPOPROTEIN"/>
    <property type="match status" value="1"/>
</dbReference>
<dbReference type="OrthoDB" id="72345at2"/>
<dbReference type="Gene3D" id="2.60.40.10">
    <property type="entry name" value="Immunoglobulins"/>
    <property type="match status" value="2"/>
</dbReference>
<evidence type="ECO:0000313" key="3">
    <source>
        <dbReference type="Proteomes" id="UP000008635"/>
    </source>
</evidence>
<keyword evidence="3" id="KW-1185">Reference proteome</keyword>
<dbReference type="eggNOG" id="COG5295">
    <property type="taxonomic scope" value="Bacteria"/>
</dbReference>
<reference evidence="3" key="2">
    <citation type="submission" date="2011-01" db="EMBL/GenBank/DDBJ databases">
        <title>The complete genome of Deinococcus maricopensis DSM 21211.</title>
        <authorList>
            <consortium name="US DOE Joint Genome Institute (JGI-PGF)"/>
            <person name="Lucas S."/>
            <person name="Copeland A."/>
            <person name="Lapidus A."/>
            <person name="Goodwin L."/>
            <person name="Pitluck S."/>
            <person name="Kyrpides N."/>
            <person name="Mavromatis K."/>
            <person name="Pagani I."/>
            <person name="Ivanova N."/>
            <person name="Ovchinnikova G."/>
            <person name="Zeytun A."/>
            <person name="Detter J.C."/>
            <person name="Han C."/>
            <person name="Land M."/>
            <person name="Hauser L."/>
            <person name="Markowitz V."/>
            <person name="Cheng J.-F."/>
            <person name="Hugenholtz P."/>
            <person name="Woyke T."/>
            <person name="Wu D."/>
            <person name="Pukall R."/>
            <person name="Gehrich-Schroeter G."/>
            <person name="Brambilla E."/>
            <person name="Klenk H.-P."/>
            <person name="Eisen J.A."/>
        </authorList>
    </citation>
    <scope>NUCLEOTIDE SEQUENCE [LARGE SCALE GENOMIC DNA]</scope>
    <source>
        <strain evidence="3">DSM 21211 / LMG 22137 / NRRL B-23946 / LB-34</strain>
    </source>
</reference>
<dbReference type="InterPro" id="IPR013783">
    <property type="entry name" value="Ig-like_fold"/>
</dbReference>
<dbReference type="InterPro" id="IPR031768">
    <property type="entry name" value="CBM60_xylan-bd"/>
</dbReference>
<dbReference type="EMBL" id="CP002454">
    <property type="protein sequence ID" value="ADV65826.1"/>
    <property type="molecule type" value="Genomic_DNA"/>
</dbReference>
<dbReference type="Pfam" id="PF16841">
    <property type="entry name" value="CBM60"/>
    <property type="match status" value="1"/>
</dbReference>
<dbReference type="AlphaFoldDB" id="E8U3F5"/>
<reference evidence="2 3" key="1">
    <citation type="journal article" date="2011" name="Stand. Genomic Sci.">
        <title>Complete genome sequence of Deinococcus maricopensis type strain (LB-34).</title>
        <authorList>
            <person name="Pukall R."/>
            <person name="Zeytun A."/>
            <person name="Lucas S."/>
            <person name="Lapidus A."/>
            <person name="Hammon N."/>
            <person name="Deshpande S."/>
            <person name="Nolan M."/>
            <person name="Cheng J.F."/>
            <person name="Pitluck S."/>
            <person name="Liolios K."/>
            <person name="Pagani I."/>
            <person name="Mikhailova N."/>
            <person name="Ivanova N."/>
            <person name="Mavromatis K."/>
            <person name="Pati A."/>
            <person name="Tapia R."/>
            <person name="Han C."/>
            <person name="Goodwin L."/>
            <person name="Chen A."/>
            <person name="Palaniappan K."/>
            <person name="Land M."/>
            <person name="Hauser L."/>
            <person name="Chang Y.J."/>
            <person name="Jeffries C.D."/>
            <person name="Brambilla E.M."/>
            <person name="Rohde M."/>
            <person name="Goker M."/>
            <person name="Detter J.C."/>
            <person name="Woyke T."/>
            <person name="Bristow J."/>
            <person name="Eisen J.A."/>
            <person name="Markowitz V."/>
            <person name="Hugenholtz P."/>
            <person name="Kyrpides N.C."/>
            <person name="Klenk H.P."/>
        </authorList>
    </citation>
    <scope>NUCLEOTIDE SEQUENCE [LARGE SCALE GENOMIC DNA]</scope>
    <source>
        <strain evidence="3">DSM 21211 / LMG 22137 / NRRL B-23946 / LB-34</strain>
    </source>
</reference>
<accession>E8U3F5</accession>
<dbReference type="Pfam" id="PF17957">
    <property type="entry name" value="Big_7"/>
    <property type="match status" value="2"/>
</dbReference>
<dbReference type="KEGG" id="dmr:Deima_0162"/>
<proteinExistence type="predicted"/>
<dbReference type="Gene3D" id="2.60.120.430">
    <property type="entry name" value="Galactose-binding lectin"/>
    <property type="match status" value="1"/>
</dbReference>
<evidence type="ECO:0000259" key="1">
    <source>
        <dbReference type="Pfam" id="PF16841"/>
    </source>
</evidence>
<name>E8U3F5_DEIML</name>
<dbReference type="HOGENOM" id="CLU_504076_0_0_0"/>